<feature type="region of interest" description="Disordered" evidence="1">
    <location>
        <begin position="1"/>
        <end position="29"/>
    </location>
</feature>
<name>A0A1I8A8P4_9BILA</name>
<feature type="compositionally biased region" description="Basic and acidic residues" evidence="1">
    <location>
        <begin position="75"/>
        <end position="92"/>
    </location>
</feature>
<dbReference type="InterPro" id="IPR029006">
    <property type="entry name" value="ADF-H/Gelsolin-like_dom_sf"/>
</dbReference>
<proteinExistence type="predicted"/>
<dbReference type="Proteomes" id="UP000095287">
    <property type="component" value="Unplaced"/>
</dbReference>
<evidence type="ECO:0000256" key="1">
    <source>
        <dbReference type="SAM" id="MobiDB-lite"/>
    </source>
</evidence>
<sequence length="341" mass="39161">MSTRNSVWSSSEESDFAGKAIRKKKPVKNHRLTAYEFNPATREVMNVFDNESKKLSTRRRKSSSSSCGKSSSSNRPEERTSEPKAEKKKDDPLDALIKEFLPMLSKKTPVSSKPDLAEKVTTHESSSDSLNDGWKSLTERSSHKEELTDSRSGDDKKAPIYQPKPDRVAKMTVHGSSTDSLDGDWKTLSERSFNGEEAINRPLEDSKKKPVCEKKPAKSGRRTIVIRYPSGGHIRRYRHNKMNEQAVPNEAESLSEAKPHSWKDKIKHRPGLDYSQFFDEDVGTHEGMWIWEIENFYPRIMDENFHGNFYEGDCYIILKTFKDDFGNLDHTIYYWIGEHSS</sequence>
<feature type="compositionally biased region" description="Basic and acidic residues" evidence="1">
    <location>
        <begin position="137"/>
        <end position="169"/>
    </location>
</feature>
<organism evidence="3 4">
    <name type="scientific">Steinernema glaseri</name>
    <dbReference type="NCBI Taxonomy" id="37863"/>
    <lineage>
        <taxon>Eukaryota</taxon>
        <taxon>Metazoa</taxon>
        <taxon>Ecdysozoa</taxon>
        <taxon>Nematoda</taxon>
        <taxon>Chromadorea</taxon>
        <taxon>Rhabditida</taxon>
        <taxon>Tylenchina</taxon>
        <taxon>Panagrolaimomorpha</taxon>
        <taxon>Strongyloidoidea</taxon>
        <taxon>Steinernematidae</taxon>
        <taxon>Steinernema</taxon>
    </lineage>
</organism>
<feature type="compositionally biased region" description="Basic residues" evidence="1">
    <location>
        <begin position="20"/>
        <end position="29"/>
    </location>
</feature>
<dbReference type="WBParaSite" id="L893_g33794.t1">
    <property type="protein sequence ID" value="L893_g33794.t1"/>
    <property type="gene ID" value="L893_g33794"/>
</dbReference>
<evidence type="ECO:0000313" key="3">
    <source>
        <dbReference type="Proteomes" id="UP000095287"/>
    </source>
</evidence>
<dbReference type="AlphaFoldDB" id="A0A1I8A8P4"/>
<dbReference type="InterPro" id="IPR007123">
    <property type="entry name" value="Gelsolin-like_dom"/>
</dbReference>
<feature type="compositionally biased region" description="Basic and acidic residues" evidence="1">
    <location>
        <begin position="115"/>
        <end position="126"/>
    </location>
</feature>
<evidence type="ECO:0000259" key="2">
    <source>
        <dbReference type="Pfam" id="PF00626"/>
    </source>
</evidence>
<keyword evidence="3" id="KW-1185">Reference proteome</keyword>
<feature type="compositionally biased region" description="Low complexity" evidence="1">
    <location>
        <begin position="63"/>
        <end position="74"/>
    </location>
</feature>
<dbReference type="SUPFAM" id="SSF55753">
    <property type="entry name" value="Actin depolymerizing proteins"/>
    <property type="match status" value="1"/>
</dbReference>
<accession>A0A1I8A8P4</accession>
<reference evidence="4" key="1">
    <citation type="submission" date="2016-11" db="UniProtKB">
        <authorList>
            <consortium name="WormBaseParasite"/>
        </authorList>
    </citation>
    <scope>IDENTIFICATION</scope>
</reference>
<dbReference type="Gene3D" id="3.40.20.10">
    <property type="entry name" value="Severin"/>
    <property type="match status" value="1"/>
</dbReference>
<evidence type="ECO:0000313" key="4">
    <source>
        <dbReference type="WBParaSite" id="L893_g33794.t1"/>
    </source>
</evidence>
<dbReference type="Pfam" id="PF00626">
    <property type="entry name" value="Gelsolin"/>
    <property type="match status" value="1"/>
</dbReference>
<feature type="compositionally biased region" description="Polar residues" evidence="1">
    <location>
        <begin position="1"/>
        <end position="11"/>
    </location>
</feature>
<feature type="domain" description="Gelsolin-like" evidence="2">
    <location>
        <begin position="304"/>
        <end position="341"/>
    </location>
</feature>
<feature type="region of interest" description="Disordered" evidence="1">
    <location>
        <begin position="48"/>
        <end position="186"/>
    </location>
</feature>
<protein>
    <submittedName>
        <fullName evidence="4">Gelsolin-like domain-containing protein</fullName>
    </submittedName>
</protein>